<name>A0ACC6JTZ9_9PSED</name>
<keyword evidence="2" id="KW-1185">Reference proteome</keyword>
<organism evidence="1 2">
    <name type="scientific">Pseudomonas synxantha</name>
    <dbReference type="NCBI Taxonomy" id="47883"/>
    <lineage>
        <taxon>Bacteria</taxon>
        <taxon>Pseudomonadati</taxon>
        <taxon>Pseudomonadota</taxon>
        <taxon>Gammaproteobacteria</taxon>
        <taxon>Pseudomonadales</taxon>
        <taxon>Pseudomonadaceae</taxon>
        <taxon>Pseudomonas</taxon>
    </lineage>
</organism>
<protein>
    <submittedName>
        <fullName evidence="1">Uncharacterized protein</fullName>
    </submittedName>
</protein>
<comment type="caution">
    <text evidence="1">The sequence shown here is derived from an EMBL/GenBank/DDBJ whole genome shotgun (WGS) entry which is preliminary data.</text>
</comment>
<proteinExistence type="predicted"/>
<accession>A0ACC6JTZ9</accession>
<evidence type="ECO:0000313" key="2">
    <source>
        <dbReference type="Proteomes" id="UP001259420"/>
    </source>
</evidence>
<reference evidence="1" key="1">
    <citation type="submission" date="2023-07" db="EMBL/GenBank/DDBJ databases">
        <title>Sorghum-associated microbial communities from plants grown in Nebraska, USA.</title>
        <authorList>
            <person name="Schachtman D."/>
        </authorList>
    </citation>
    <scope>NUCLEOTIDE SEQUENCE</scope>
    <source>
        <strain evidence="1">BE46</strain>
    </source>
</reference>
<dbReference type="Proteomes" id="UP001259420">
    <property type="component" value="Unassembled WGS sequence"/>
</dbReference>
<sequence>MDVKKLIAVVVLYSEAIVICGVYALIFSWLISEVVVLSVVLKKLVAGLIFGAMFALDVKYHMPNKRDAWMGRETEVKDQSVVALYFGVFCASMLTSAIIVQVVSGVVLLEGLIDLIVKALVFSITYFVFLRLMKVPRNG</sequence>
<gene>
    <name evidence="1" type="ORF">J2X87_005164</name>
</gene>
<dbReference type="EMBL" id="JAVDSD010000017">
    <property type="protein sequence ID" value="MDR6610058.1"/>
    <property type="molecule type" value="Genomic_DNA"/>
</dbReference>
<evidence type="ECO:0000313" key="1">
    <source>
        <dbReference type="EMBL" id="MDR6610058.1"/>
    </source>
</evidence>